<evidence type="ECO:0000313" key="2">
    <source>
        <dbReference type="Proteomes" id="UP001595617"/>
    </source>
</evidence>
<protein>
    <submittedName>
        <fullName evidence="1">DUF3581 family protein</fullName>
    </submittedName>
</protein>
<comment type="caution">
    <text evidence="1">The sequence shown here is derived from an EMBL/GenBank/DDBJ whole genome shotgun (WGS) entry which is preliminary data.</text>
</comment>
<dbReference type="Pfam" id="PF12119">
    <property type="entry name" value="DUF3581"/>
    <property type="match status" value="1"/>
</dbReference>
<accession>A0ABV7ZZY9</accession>
<gene>
    <name evidence="1" type="ORF">ACFOOG_08895</name>
</gene>
<dbReference type="RefSeq" id="WP_380695632.1">
    <property type="nucleotide sequence ID" value="NZ_JBHRYR010000003.1"/>
</dbReference>
<keyword evidence="2" id="KW-1185">Reference proteome</keyword>
<proteinExistence type="predicted"/>
<organism evidence="1 2">
    <name type="scientific">Saccharospirillum mangrovi</name>
    <dbReference type="NCBI Taxonomy" id="2161747"/>
    <lineage>
        <taxon>Bacteria</taxon>
        <taxon>Pseudomonadati</taxon>
        <taxon>Pseudomonadota</taxon>
        <taxon>Gammaproteobacteria</taxon>
        <taxon>Oceanospirillales</taxon>
        <taxon>Saccharospirillaceae</taxon>
        <taxon>Saccharospirillum</taxon>
    </lineage>
</organism>
<dbReference type="EMBL" id="JBHRYR010000003">
    <property type="protein sequence ID" value="MFC3852946.1"/>
    <property type="molecule type" value="Genomic_DNA"/>
</dbReference>
<evidence type="ECO:0000313" key="1">
    <source>
        <dbReference type="EMBL" id="MFC3852946.1"/>
    </source>
</evidence>
<reference evidence="2" key="1">
    <citation type="journal article" date="2019" name="Int. J. Syst. Evol. Microbiol.">
        <title>The Global Catalogue of Microorganisms (GCM) 10K type strain sequencing project: providing services to taxonomists for standard genome sequencing and annotation.</title>
        <authorList>
            <consortium name="The Broad Institute Genomics Platform"/>
            <consortium name="The Broad Institute Genome Sequencing Center for Infectious Disease"/>
            <person name="Wu L."/>
            <person name="Ma J."/>
        </authorList>
    </citation>
    <scope>NUCLEOTIDE SEQUENCE [LARGE SCALE GENOMIC DNA]</scope>
    <source>
        <strain evidence="2">IBRC 10765</strain>
    </source>
</reference>
<dbReference type="InterPro" id="IPR021974">
    <property type="entry name" value="DUF3581"/>
</dbReference>
<name>A0ABV7ZZY9_9GAMM</name>
<dbReference type="Proteomes" id="UP001595617">
    <property type="component" value="Unassembled WGS sequence"/>
</dbReference>
<sequence length="236" mass="26063">MFLAPYFTQQGSQILINAEQASAFAKDIAGDFNPIHDVDSKRFCVPGDLLFAIVLQHYGLSRKMSVKFSGMVGADTALILPSHDDGNINIQDTAGKDYLHIEHAGETSHDQALIEAFTRQYVAFSGQNFPFIMVPMMEKAGVMFNPKRPLVIYERMAFELDRLDIAAPTLALADTKITVNGRRGDAEFTFVIEADGKTVGTGTKHLIISSLQPYDGSAMDEVIHNFNAAKARYLNR</sequence>